<accession>A0A6P3Y8K5</accession>
<feature type="non-terminal residue" evidence="3">
    <location>
        <position position="1"/>
    </location>
</feature>
<dbReference type="PANTHER" id="PTHR47331:SF6">
    <property type="entry name" value="DOUBLECORTIN DOMAIN-CONTAINING PROTEIN"/>
    <property type="match status" value="1"/>
</dbReference>
<organism evidence="2 3">
    <name type="scientific">Dinoponera quadriceps</name>
    <name type="common">South American ant</name>
    <dbReference type="NCBI Taxonomy" id="609295"/>
    <lineage>
        <taxon>Eukaryota</taxon>
        <taxon>Metazoa</taxon>
        <taxon>Ecdysozoa</taxon>
        <taxon>Arthropoda</taxon>
        <taxon>Hexapoda</taxon>
        <taxon>Insecta</taxon>
        <taxon>Pterygota</taxon>
        <taxon>Neoptera</taxon>
        <taxon>Endopterygota</taxon>
        <taxon>Hymenoptera</taxon>
        <taxon>Apocrita</taxon>
        <taxon>Aculeata</taxon>
        <taxon>Formicoidea</taxon>
        <taxon>Formicidae</taxon>
        <taxon>Ponerinae</taxon>
        <taxon>Ponerini</taxon>
        <taxon>Dinoponera</taxon>
    </lineage>
</organism>
<dbReference type="InterPro" id="IPR012337">
    <property type="entry name" value="RNaseH-like_sf"/>
</dbReference>
<evidence type="ECO:0000259" key="1">
    <source>
        <dbReference type="PROSITE" id="PS50994"/>
    </source>
</evidence>
<dbReference type="GO" id="GO:0015074">
    <property type="term" value="P:DNA integration"/>
    <property type="evidence" value="ECO:0007669"/>
    <property type="project" value="InterPro"/>
</dbReference>
<feature type="non-terminal residue" evidence="3">
    <location>
        <position position="171"/>
    </location>
</feature>
<name>A0A6P3Y8K5_DINQU</name>
<feature type="domain" description="Integrase catalytic" evidence="1">
    <location>
        <begin position="77"/>
        <end position="171"/>
    </location>
</feature>
<keyword evidence="2" id="KW-1185">Reference proteome</keyword>
<evidence type="ECO:0000313" key="3">
    <source>
        <dbReference type="RefSeq" id="XP_014487250.1"/>
    </source>
</evidence>
<dbReference type="Gene3D" id="1.10.340.70">
    <property type="match status" value="1"/>
</dbReference>
<evidence type="ECO:0000313" key="2">
    <source>
        <dbReference type="Proteomes" id="UP000515204"/>
    </source>
</evidence>
<dbReference type="PROSITE" id="PS50994">
    <property type="entry name" value="INTEGRASE"/>
    <property type="match status" value="1"/>
</dbReference>
<dbReference type="InterPro" id="IPR041588">
    <property type="entry name" value="Integrase_H2C2"/>
</dbReference>
<dbReference type="GeneID" id="106751021"/>
<sequence length="171" mass="18677">TSGVTLASHPLVTLIVENAHQRALHAGLQLTLSTLRREYWILRARNIAKTVIHHCVTCTRERASVPSQLMGDLPSVRVTAPARSFLHCGLDYAGPVSIRVSSGRGIKSRKAYIALFICLATQAIHLELVSDYSTPAFLNAYSRFCARRGLPLSIYSDNGTTFVGADRALEA</sequence>
<protein>
    <submittedName>
        <fullName evidence="3">Uncharacterized protein LOC106751021</fullName>
    </submittedName>
</protein>
<reference evidence="3" key="1">
    <citation type="submission" date="2025-08" db="UniProtKB">
        <authorList>
            <consortium name="RefSeq"/>
        </authorList>
    </citation>
    <scope>IDENTIFICATION</scope>
</reference>
<proteinExistence type="predicted"/>
<dbReference type="Proteomes" id="UP000515204">
    <property type="component" value="Unplaced"/>
</dbReference>
<dbReference type="Pfam" id="PF17921">
    <property type="entry name" value="Integrase_H2C2"/>
    <property type="match status" value="1"/>
</dbReference>
<dbReference type="RefSeq" id="XP_014487250.1">
    <property type="nucleotide sequence ID" value="XM_014631764.1"/>
</dbReference>
<dbReference type="OrthoDB" id="7548844at2759"/>
<dbReference type="Gene3D" id="3.30.420.10">
    <property type="entry name" value="Ribonuclease H-like superfamily/Ribonuclease H"/>
    <property type="match status" value="1"/>
</dbReference>
<dbReference type="KEGG" id="dqu:106751021"/>
<dbReference type="AlphaFoldDB" id="A0A6P3Y8K5"/>
<dbReference type="GO" id="GO:0003676">
    <property type="term" value="F:nucleic acid binding"/>
    <property type="evidence" value="ECO:0007669"/>
    <property type="project" value="InterPro"/>
</dbReference>
<dbReference type="InterPro" id="IPR001584">
    <property type="entry name" value="Integrase_cat-core"/>
</dbReference>
<gene>
    <name evidence="3" type="primary">LOC106751021</name>
</gene>
<dbReference type="SUPFAM" id="SSF53098">
    <property type="entry name" value="Ribonuclease H-like"/>
    <property type="match status" value="1"/>
</dbReference>
<dbReference type="InterPro" id="IPR036397">
    <property type="entry name" value="RNaseH_sf"/>
</dbReference>
<dbReference type="PANTHER" id="PTHR47331">
    <property type="entry name" value="PHD-TYPE DOMAIN-CONTAINING PROTEIN"/>
    <property type="match status" value="1"/>
</dbReference>